<accession>A0A928BT95</accession>
<dbReference type="EMBL" id="SUYD01000008">
    <property type="protein sequence ID" value="MBE6266288.1"/>
    <property type="molecule type" value="Genomic_DNA"/>
</dbReference>
<keyword evidence="1" id="KW-0732">Signal</keyword>
<evidence type="ECO:0000313" key="2">
    <source>
        <dbReference type="EMBL" id="MBE6266288.1"/>
    </source>
</evidence>
<dbReference type="PROSITE" id="PS51257">
    <property type="entry name" value="PROKAR_LIPOPROTEIN"/>
    <property type="match status" value="1"/>
</dbReference>
<feature type="chain" id="PRO_5037664653" description="Lipoprotein" evidence="1">
    <location>
        <begin position="21"/>
        <end position="250"/>
    </location>
</feature>
<protein>
    <recommendedName>
        <fullName evidence="4">Lipoprotein</fullName>
    </recommendedName>
</protein>
<dbReference type="Proteomes" id="UP000763088">
    <property type="component" value="Unassembled WGS sequence"/>
</dbReference>
<sequence>MNRTKLMFILLASLVLGACSSDNDGPFTVITPDEVPVWHVDWNNDQTRPNWTEPDASLYENWTILKVQIEDELKPYVSEGDLMALFVNGELRGLASPAVNASDGQTAGGKFLMKAYGNEAGDETVTMTLQYYNQQLKHIFTLSADITLDSDETTGIDEDFIPEFTYGSAKYPEMMTVIPETILTRFNIKPTSGSMVAAFVGEECRGTATISATGSTSLLIRCRTQGELITLKYYDNTEKKLYTIRDIANL</sequence>
<evidence type="ECO:0000256" key="1">
    <source>
        <dbReference type="SAM" id="SignalP"/>
    </source>
</evidence>
<name>A0A928BT95_XYLRU</name>
<dbReference type="AlphaFoldDB" id="A0A928BT95"/>
<feature type="signal peptide" evidence="1">
    <location>
        <begin position="1"/>
        <end position="20"/>
    </location>
</feature>
<proteinExistence type="predicted"/>
<evidence type="ECO:0000313" key="3">
    <source>
        <dbReference type="Proteomes" id="UP000763088"/>
    </source>
</evidence>
<gene>
    <name evidence="2" type="ORF">E7102_07455</name>
</gene>
<organism evidence="2 3">
    <name type="scientific">Xylanibacter ruminicola</name>
    <name type="common">Prevotella ruminicola</name>
    <dbReference type="NCBI Taxonomy" id="839"/>
    <lineage>
        <taxon>Bacteria</taxon>
        <taxon>Pseudomonadati</taxon>
        <taxon>Bacteroidota</taxon>
        <taxon>Bacteroidia</taxon>
        <taxon>Bacteroidales</taxon>
        <taxon>Prevotellaceae</taxon>
        <taxon>Xylanibacter</taxon>
    </lineage>
</organism>
<comment type="caution">
    <text evidence="2">The sequence shown here is derived from an EMBL/GenBank/DDBJ whole genome shotgun (WGS) entry which is preliminary data.</text>
</comment>
<evidence type="ECO:0008006" key="4">
    <source>
        <dbReference type="Google" id="ProtNLM"/>
    </source>
</evidence>
<reference evidence="2" key="1">
    <citation type="submission" date="2019-04" db="EMBL/GenBank/DDBJ databases">
        <title>Evolution of Biomass-Degrading Anaerobic Consortia Revealed by Metagenomics.</title>
        <authorList>
            <person name="Peng X."/>
        </authorList>
    </citation>
    <scope>NUCLEOTIDE SEQUENCE</scope>
    <source>
        <strain evidence="2">SIG141</strain>
    </source>
</reference>